<dbReference type="EMBL" id="CP134213">
    <property type="protein sequence ID" value="WND23030.1"/>
    <property type="molecule type" value="Genomic_DNA"/>
</dbReference>
<feature type="transmembrane region" description="Helical" evidence="2">
    <location>
        <begin position="28"/>
        <end position="48"/>
    </location>
</feature>
<evidence type="ECO:0000313" key="4">
    <source>
        <dbReference type="Proteomes" id="UP001249394"/>
    </source>
</evidence>
<feature type="region of interest" description="Disordered" evidence="1">
    <location>
        <begin position="50"/>
        <end position="72"/>
    </location>
</feature>
<reference evidence="3 4" key="1">
    <citation type="submission" date="2023-09" db="EMBL/GenBank/DDBJ databases">
        <title>The genome sequence of Streptomyces anthocyanicus.</title>
        <authorList>
            <person name="Mo P."/>
        </authorList>
    </citation>
    <scope>NUCLEOTIDE SEQUENCE [LARGE SCALE GENOMIC DNA]</scope>
    <source>
        <strain evidence="3 4">JCM 4387</strain>
    </source>
</reference>
<keyword evidence="2" id="KW-0472">Membrane</keyword>
<accession>A0ABY9UJI5</accession>
<organism evidence="3 4">
    <name type="scientific">Streptomyces violaceus</name>
    <name type="common">Streptomyces venezuelae</name>
    <dbReference type="NCBI Taxonomy" id="1936"/>
    <lineage>
        <taxon>Bacteria</taxon>
        <taxon>Bacillati</taxon>
        <taxon>Actinomycetota</taxon>
        <taxon>Actinomycetes</taxon>
        <taxon>Kitasatosporales</taxon>
        <taxon>Streptomycetaceae</taxon>
        <taxon>Streptomyces</taxon>
    </lineage>
</organism>
<evidence type="ECO:0000256" key="1">
    <source>
        <dbReference type="SAM" id="MobiDB-lite"/>
    </source>
</evidence>
<evidence type="ECO:0000256" key="2">
    <source>
        <dbReference type="SAM" id="Phobius"/>
    </source>
</evidence>
<keyword evidence="2" id="KW-0812">Transmembrane</keyword>
<name>A0ABY9UJI5_STRVL</name>
<keyword evidence="2" id="KW-1133">Transmembrane helix</keyword>
<dbReference type="Proteomes" id="UP001249394">
    <property type="component" value="Chromosome"/>
</dbReference>
<feature type="region of interest" description="Disordered" evidence="1">
    <location>
        <begin position="1"/>
        <end position="20"/>
    </location>
</feature>
<proteinExistence type="predicted"/>
<protein>
    <submittedName>
        <fullName evidence="3">Uncharacterized protein</fullName>
    </submittedName>
</protein>
<evidence type="ECO:0000313" key="3">
    <source>
        <dbReference type="EMBL" id="WND23030.1"/>
    </source>
</evidence>
<gene>
    <name evidence="3" type="ORF">RI060_39335</name>
</gene>
<keyword evidence="4" id="KW-1185">Reference proteome</keyword>
<sequence>MGTEHPRPTSTDTPPARRTGFWRRCRKMPIGVQSIIAVGLGALIGSLAPSADDLPRTPAETEATAFQKEPVQ</sequence>